<keyword evidence="3" id="KW-1185">Reference proteome</keyword>
<organism evidence="2 3">
    <name type="scientific">Oedothorax gibbosus</name>
    <dbReference type="NCBI Taxonomy" id="931172"/>
    <lineage>
        <taxon>Eukaryota</taxon>
        <taxon>Metazoa</taxon>
        <taxon>Ecdysozoa</taxon>
        <taxon>Arthropoda</taxon>
        <taxon>Chelicerata</taxon>
        <taxon>Arachnida</taxon>
        <taxon>Araneae</taxon>
        <taxon>Araneomorphae</taxon>
        <taxon>Entelegynae</taxon>
        <taxon>Araneoidea</taxon>
        <taxon>Linyphiidae</taxon>
        <taxon>Erigoninae</taxon>
        <taxon>Oedothorax</taxon>
    </lineage>
</organism>
<dbReference type="EMBL" id="JAFNEN010000094">
    <property type="protein sequence ID" value="KAG8195066.1"/>
    <property type="molecule type" value="Genomic_DNA"/>
</dbReference>
<dbReference type="AlphaFoldDB" id="A0AAV6VG68"/>
<evidence type="ECO:0000256" key="1">
    <source>
        <dbReference type="SAM" id="MobiDB-lite"/>
    </source>
</evidence>
<reference evidence="2 3" key="1">
    <citation type="journal article" date="2022" name="Nat. Ecol. Evol.">
        <title>A masculinizing supergene underlies an exaggerated male reproductive morph in a spider.</title>
        <authorList>
            <person name="Hendrickx F."/>
            <person name="De Corte Z."/>
            <person name="Sonet G."/>
            <person name="Van Belleghem S.M."/>
            <person name="Kostlbacher S."/>
            <person name="Vangestel C."/>
        </authorList>
    </citation>
    <scope>NUCLEOTIDE SEQUENCE [LARGE SCALE GENOMIC DNA]</scope>
    <source>
        <strain evidence="2">W744_W776</strain>
    </source>
</reference>
<accession>A0AAV6VG68</accession>
<sequence length="106" mass="12110">MNFSEHNILWEAPLSVFQKVKEKDPPRSEFNEGVMVQTFFPAYDNRAAASSTPQPRPPFVEFLLTYSRNVCRFHLRISAGKNQSQSTRRHANHRNNRAASSQFGAG</sequence>
<feature type="compositionally biased region" description="Basic residues" evidence="1">
    <location>
        <begin position="87"/>
        <end position="96"/>
    </location>
</feature>
<protein>
    <submittedName>
        <fullName evidence="2">Uncharacterized protein</fullName>
    </submittedName>
</protein>
<evidence type="ECO:0000313" key="3">
    <source>
        <dbReference type="Proteomes" id="UP000827092"/>
    </source>
</evidence>
<proteinExistence type="predicted"/>
<evidence type="ECO:0000313" key="2">
    <source>
        <dbReference type="EMBL" id="KAG8195066.1"/>
    </source>
</evidence>
<name>A0AAV6VG68_9ARAC</name>
<feature type="region of interest" description="Disordered" evidence="1">
    <location>
        <begin position="78"/>
        <end position="106"/>
    </location>
</feature>
<dbReference type="Proteomes" id="UP000827092">
    <property type="component" value="Unassembled WGS sequence"/>
</dbReference>
<comment type="caution">
    <text evidence="2">The sequence shown here is derived from an EMBL/GenBank/DDBJ whole genome shotgun (WGS) entry which is preliminary data.</text>
</comment>
<gene>
    <name evidence="2" type="ORF">JTE90_029645</name>
</gene>